<organism evidence="4 5">
    <name type="scientific">Streptococcus bovimastitidis</name>
    <dbReference type="NCBI Taxonomy" id="1856638"/>
    <lineage>
        <taxon>Bacteria</taxon>
        <taxon>Bacillati</taxon>
        <taxon>Bacillota</taxon>
        <taxon>Bacilli</taxon>
        <taxon>Lactobacillales</taxon>
        <taxon>Streptococcaceae</taxon>
        <taxon>Streptococcus</taxon>
    </lineage>
</organism>
<keyword evidence="1 2" id="KW-0238">DNA-binding</keyword>
<dbReference type="InterPro" id="IPR001647">
    <property type="entry name" value="HTH_TetR"/>
</dbReference>
<comment type="caution">
    <text evidence="4">The sequence shown here is derived from an EMBL/GenBank/DDBJ whole genome shotgun (WGS) entry which is preliminary data.</text>
</comment>
<dbReference type="GO" id="GO:0003677">
    <property type="term" value="F:DNA binding"/>
    <property type="evidence" value="ECO:0007669"/>
    <property type="project" value="UniProtKB-UniRule"/>
</dbReference>
<dbReference type="InterPro" id="IPR050624">
    <property type="entry name" value="HTH-type_Tx_Regulator"/>
</dbReference>
<dbReference type="AlphaFoldDB" id="A0A1L8MNP3"/>
<evidence type="ECO:0000256" key="1">
    <source>
        <dbReference type="ARBA" id="ARBA00023125"/>
    </source>
</evidence>
<dbReference type="Pfam" id="PF00440">
    <property type="entry name" value="TetR_N"/>
    <property type="match status" value="1"/>
</dbReference>
<dbReference type="OrthoDB" id="9810250at2"/>
<dbReference type="PROSITE" id="PS50977">
    <property type="entry name" value="HTH_TETR_2"/>
    <property type="match status" value="1"/>
</dbReference>
<dbReference type="Gene3D" id="1.10.357.10">
    <property type="entry name" value="Tetracycline Repressor, domain 2"/>
    <property type="match status" value="1"/>
</dbReference>
<dbReference type="STRING" id="1856638.A9Q68_02290"/>
<dbReference type="Proteomes" id="UP000182015">
    <property type="component" value="Unassembled WGS sequence"/>
</dbReference>
<dbReference type="Pfam" id="PF14278">
    <property type="entry name" value="TetR_C_8"/>
    <property type="match status" value="1"/>
</dbReference>
<reference evidence="5" key="1">
    <citation type="submission" date="2016-06" db="EMBL/GenBank/DDBJ databases">
        <authorList>
            <person name="de Vries S.P.W."/>
            <person name="Hadjirin N.F."/>
            <person name="Lay E.M."/>
            <person name="Zadoks R.N."/>
            <person name="Peacock S.J."/>
            <person name="Parkhill J."/>
            <person name="Grant A.J."/>
            <person name="Mcdougall S."/>
            <person name="Holmes M.A."/>
        </authorList>
    </citation>
    <scope>NUCLEOTIDE SEQUENCE [LARGE SCALE GENOMIC DNA]</scope>
    <source>
        <strain evidence="5">NZ1587</strain>
    </source>
</reference>
<protein>
    <submittedName>
        <fullName evidence="4">TetR family transcriptional regulator</fullName>
    </submittedName>
</protein>
<feature type="domain" description="HTH tetR-type" evidence="3">
    <location>
        <begin position="6"/>
        <end position="66"/>
    </location>
</feature>
<evidence type="ECO:0000313" key="4">
    <source>
        <dbReference type="EMBL" id="OJF72390.1"/>
    </source>
</evidence>
<dbReference type="PANTHER" id="PTHR43479:SF7">
    <property type="entry name" value="TETR-FAMILY TRANSCRIPTIONAL REGULATOR"/>
    <property type="match status" value="1"/>
</dbReference>
<dbReference type="SUPFAM" id="SSF46689">
    <property type="entry name" value="Homeodomain-like"/>
    <property type="match status" value="1"/>
</dbReference>
<accession>A0A1L8MNP3</accession>
<keyword evidence="5" id="KW-1185">Reference proteome</keyword>
<evidence type="ECO:0000259" key="3">
    <source>
        <dbReference type="PROSITE" id="PS50977"/>
    </source>
</evidence>
<dbReference type="EMBL" id="LZDD01000001">
    <property type="protein sequence ID" value="OJF72390.1"/>
    <property type="molecule type" value="Genomic_DNA"/>
</dbReference>
<dbReference type="PRINTS" id="PR00455">
    <property type="entry name" value="HTHTETR"/>
</dbReference>
<proteinExistence type="predicted"/>
<dbReference type="RefSeq" id="WP_071793047.1">
    <property type="nucleotide sequence ID" value="NZ_LZDD01000001.1"/>
</dbReference>
<gene>
    <name evidence="4" type="ORF">A9Q68_02290</name>
</gene>
<sequence length="179" mass="20577">MVKRQTDTLNYLKEALINLLAEKDFEAITVSDLTKKAGINRGTFYLHFQDKYDMIESFKNEHMDTFFQLLDAPEISTNTRELLIQTLTFLADNFAFFAAISKSQSLNFKQTLKDFIYKVLLTIEDYQVIVSHQYGGIPFGYALEVYLASIESIISYWIANDGQQSPEELTDIILKTVSL</sequence>
<dbReference type="InterPro" id="IPR009057">
    <property type="entry name" value="Homeodomain-like_sf"/>
</dbReference>
<evidence type="ECO:0000313" key="5">
    <source>
        <dbReference type="Proteomes" id="UP000182015"/>
    </source>
</evidence>
<feature type="DNA-binding region" description="H-T-H motif" evidence="2">
    <location>
        <begin position="29"/>
        <end position="48"/>
    </location>
</feature>
<dbReference type="PANTHER" id="PTHR43479">
    <property type="entry name" value="ACREF/ENVCD OPERON REPRESSOR-RELATED"/>
    <property type="match status" value="1"/>
</dbReference>
<dbReference type="InterPro" id="IPR039532">
    <property type="entry name" value="TetR_C_Firmicutes"/>
</dbReference>
<evidence type="ECO:0000256" key="2">
    <source>
        <dbReference type="PROSITE-ProRule" id="PRU00335"/>
    </source>
</evidence>
<name>A0A1L8MNP3_9STRE</name>